<dbReference type="RefSeq" id="WP_093197554.1">
    <property type="nucleotide sequence ID" value="NZ_FNGS01000001.1"/>
</dbReference>
<evidence type="ECO:0000313" key="4">
    <source>
        <dbReference type="Proteomes" id="UP000198901"/>
    </source>
</evidence>
<dbReference type="OrthoDB" id="1121759at2"/>
<proteinExistence type="predicted"/>
<sequence length="278" mass="31102">MKRTYLMTSLLCIVFFTSRTSFSQSLEHPTVGNVRLGVALYSFHKQPFEQAIKQAGETGVQYVEGFSFSNMGPGFGNKQMIDATDGEIAMVRKLLKQNGVKMVSMYVANGKDARDWKRIFDQGKKFGVTYFVCEPETKHLDSIDSLAGIYGIRIAIHQHAKGESAYWHPDSVLAAIKGHRHIGACGDIGHWVRSGLDPVACIKSLSGHIIGLHMKDINQAKEDVDPGTGAIAFEPLFRELKHQKFAGYAQIECEHNMTDNLKEVKSAFKYYRKMIGKH</sequence>
<feature type="domain" description="Xylose isomerase-like TIM barrel" evidence="2">
    <location>
        <begin position="54"/>
        <end position="273"/>
    </location>
</feature>
<evidence type="ECO:0000259" key="2">
    <source>
        <dbReference type="Pfam" id="PF01261"/>
    </source>
</evidence>
<feature type="signal peptide" evidence="1">
    <location>
        <begin position="1"/>
        <end position="23"/>
    </location>
</feature>
<gene>
    <name evidence="3" type="ORF">SAMN04488090_0624</name>
</gene>
<feature type="chain" id="PRO_5011730259" evidence="1">
    <location>
        <begin position="24"/>
        <end position="278"/>
    </location>
</feature>
<dbReference type="AlphaFoldDB" id="A0A1G9IUW8"/>
<dbReference type="Pfam" id="PF01261">
    <property type="entry name" value="AP_endonuc_2"/>
    <property type="match status" value="1"/>
</dbReference>
<reference evidence="3 4" key="1">
    <citation type="submission" date="2016-10" db="EMBL/GenBank/DDBJ databases">
        <authorList>
            <person name="de Groot N.N."/>
        </authorList>
    </citation>
    <scope>NUCLEOTIDE SEQUENCE [LARGE SCALE GENOMIC DNA]</scope>
    <source>
        <strain evidence="3 4">DSM 21668</strain>
    </source>
</reference>
<organism evidence="3 4">
    <name type="scientific">Siphonobacter aquaeclarae</name>
    <dbReference type="NCBI Taxonomy" id="563176"/>
    <lineage>
        <taxon>Bacteria</taxon>
        <taxon>Pseudomonadati</taxon>
        <taxon>Bacteroidota</taxon>
        <taxon>Cytophagia</taxon>
        <taxon>Cytophagales</taxon>
        <taxon>Cytophagaceae</taxon>
        <taxon>Siphonobacter</taxon>
    </lineage>
</organism>
<dbReference type="InterPro" id="IPR050312">
    <property type="entry name" value="IolE/XylAMocC-like"/>
</dbReference>
<dbReference type="InterPro" id="IPR013022">
    <property type="entry name" value="Xyl_isomerase-like_TIM-brl"/>
</dbReference>
<evidence type="ECO:0000313" key="3">
    <source>
        <dbReference type="EMBL" id="SDL28733.1"/>
    </source>
</evidence>
<name>A0A1G9IUW8_9BACT</name>
<dbReference type="SUPFAM" id="SSF51658">
    <property type="entry name" value="Xylose isomerase-like"/>
    <property type="match status" value="1"/>
</dbReference>
<accession>A0A1G9IUW8</accession>
<keyword evidence="3" id="KW-0413">Isomerase</keyword>
<protein>
    <submittedName>
        <fullName evidence="3">Sugar phosphate isomerase/epimerase</fullName>
    </submittedName>
</protein>
<dbReference type="PANTHER" id="PTHR12110">
    <property type="entry name" value="HYDROXYPYRUVATE ISOMERASE"/>
    <property type="match status" value="1"/>
</dbReference>
<dbReference type="Proteomes" id="UP000198901">
    <property type="component" value="Unassembled WGS sequence"/>
</dbReference>
<dbReference type="STRING" id="563176.SAMN04488090_0624"/>
<dbReference type="GO" id="GO:0016853">
    <property type="term" value="F:isomerase activity"/>
    <property type="evidence" value="ECO:0007669"/>
    <property type="project" value="UniProtKB-KW"/>
</dbReference>
<dbReference type="EMBL" id="FNGS01000001">
    <property type="protein sequence ID" value="SDL28733.1"/>
    <property type="molecule type" value="Genomic_DNA"/>
</dbReference>
<dbReference type="PANTHER" id="PTHR12110:SF41">
    <property type="entry name" value="INOSOSE DEHYDRATASE"/>
    <property type="match status" value="1"/>
</dbReference>
<keyword evidence="4" id="KW-1185">Reference proteome</keyword>
<keyword evidence="1" id="KW-0732">Signal</keyword>
<dbReference type="InterPro" id="IPR036237">
    <property type="entry name" value="Xyl_isomerase-like_sf"/>
</dbReference>
<evidence type="ECO:0000256" key="1">
    <source>
        <dbReference type="SAM" id="SignalP"/>
    </source>
</evidence>
<dbReference type="Gene3D" id="3.20.20.150">
    <property type="entry name" value="Divalent-metal-dependent TIM barrel enzymes"/>
    <property type="match status" value="1"/>
</dbReference>